<name>A0A1G2HK34_9BACT</name>
<gene>
    <name evidence="1" type="ORF">A2639_00640</name>
</gene>
<accession>A0A1G2HK34</accession>
<proteinExistence type="predicted"/>
<dbReference type="AlphaFoldDB" id="A0A1G2HK34"/>
<evidence type="ECO:0000313" key="2">
    <source>
        <dbReference type="Proteomes" id="UP000178991"/>
    </source>
</evidence>
<dbReference type="EMBL" id="MHOL01000016">
    <property type="protein sequence ID" value="OGZ62660.1"/>
    <property type="molecule type" value="Genomic_DNA"/>
</dbReference>
<sequence>MEENKFESKELEDYVKSALSAIKRGAEADGNFRIIDPVEFNLAVINTIQGGGGFKIYIAKAEGSLKSEEMSHIKFKVHPDRTKEAKVFPSNPGPSWMNNI</sequence>
<dbReference type="Proteomes" id="UP000178991">
    <property type="component" value="Unassembled WGS sequence"/>
</dbReference>
<organism evidence="1 2">
    <name type="scientific">Candidatus Staskawiczbacteria bacterium RIFCSPHIGHO2_01_FULL_34_27</name>
    <dbReference type="NCBI Taxonomy" id="1802199"/>
    <lineage>
        <taxon>Bacteria</taxon>
        <taxon>Candidatus Staskawicziibacteriota</taxon>
    </lineage>
</organism>
<protein>
    <submittedName>
        <fullName evidence="1">Uncharacterized protein</fullName>
    </submittedName>
</protein>
<evidence type="ECO:0000313" key="1">
    <source>
        <dbReference type="EMBL" id="OGZ62660.1"/>
    </source>
</evidence>
<reference evidence="1 2" key="1">
    <citation type="journal article" date="2016" name="Nat. Commun.">
        <title>Thousands of microbial genomes shed light on interconnected biogeochemical processes in an aquifer system.</title>
        <authorList>
            <person name="Anantharaman K."/>
            <person name="Brown C.T."/>
            <person name="Hug L.A."/>
            <person name="Sharon I."/>
            <person name="Castelle C.J."/>
            <person name="Probst A.J."/>
            <person name="Thomas B.C."/>
            <person name="Singh A."/>
            <person name="Wilkins M.J."/>
            <person name="Karaoz U."/>
            <person name="Brodie E.L."/>
            <person name="Williams K.H."/>
            <person name="Hubbard S.S."/>
            <person name="Banfield J.F."/>
        </authorList>
    </citation>
    <scope>NUCLEOTIDE SEQUENCE [LARGE SCALE GENOMIC DNA]</scope>
</reference>
<comment type="caution">
    <text evidence="1">The sequence shown here is derived from an EMBL/GenBank/DDBJ whole genome shotgun (WGS) entry which is preliminary data.</text>
</comment>